<evidence type="ECO:0000313" key="2">
    <source>
        <dbReference type="EMBL" id="PKI74016.1"/>
    </source>
</evidence>
<name>A0A2I0L1K1_PUNGR</name>
<organism evidence="2 3">
    <name type="scientific">Punica granatum</name>
    <name type="common">Pomegranate</name>
    <dbReference type="NCBI Taxonomy" id="22663"/>
    <lineage>
        <taxon>Eukaryota</taxon>
        <taxon>Viridiplantae</taxon>
        <taxon>Streptophyta</taxon>
        <taxon>Embryophyta</taxon>
        <taxon>Tracheophyta</taxon>
        <taxon>Spermatophyta</taxon>
        <taxon>Magnoliopsida</taxon>
        <taxon>eudicotyledons</taxon>
        <taxon>Gunneridae</taxon>
        <taxon>Pentapetalae</taxon>
        <taxon>rosids</taxon>
        <taxon>malvids</taxon>
        <taxon>Myrtales</taxon>
        <taxon>Lythraceae</taxon>
        <taxon>Punica</taxon>
    </lineage>
</organism>
<protein>
    <submittedName>
        <fullName evidence="2">Uncharacterized protein</fullName>
    </submittedName>
</protein>
<feature type="region of interest" description="Disordered" evidence="1">
    <location>
        <begin position="76"/>
        <end position="95"/>
    </location>
</feature>
<gene>
    <name evidence="2" type="ORF">CRG98_005633</name>
</gene>
<sequence>MEYNFGGDCSANVDDRSKGNERSEGTDPSSPYLAWYMWRWYDLSLLEGSGVPPPPYHWHVRLFLPSQWWLLVSGSSPPPHRQHPPLITSKNASSR</sequence>
<dbReference type="AlphaFoldDB" id="A0A2I0L1K1"/>
<evidence type="ECO:0000256" key="1">
    <source>
        <dbReference type="SAM" id="MobiDB-lite"/>
    </source>
</evidence>
<dbReference type="EMBL" id="PGOL01000243">
    <property type="protein sequence ID" value="PKI74016.1"/>
    <property type="molecule type" value="Genomic_DNA"/>
</dbReference>
<comment type="caution">
    <text evidence="2">The sequence shown here is derived from an EMBL/GenBank/DDBJ whole genome shotgun (WGS) entry which is preliminary data.</text>
</comment>
<feature type="region of interest" description="Disordered" evidence="1">
    <location>
        <begin position="1"/>
        <end position="31"/>
    </location>
</feature>
<evidence type="ECO:0000313" key="3">
    <source>
        <dbReference type="Proteomes" id="UP000233551"/>
    </source>
</evidence>
<proteinExistence type="predicted"/>
<dbReference type="Proteomes" id="UP000233551">
    <property type="component" value="Unassembled WGS sequence"/>
</dbReference>
<accession>A0A2I0L1K1</accession>
<reference evidence="2 3" key="1">
    <citation type="submission" date="2017-11" db="EMBL/GenBank/DDBJ databases">
        <title>De-novo sequencing of pomegranate (Punica granatum L.) genome.</title>
        <authorList>
            <person name="Akparov Z."/>
            <person name="Amiraslanov A."/>
            <person name="Hajiyeva S."/>
            <person name="Abbasov M."/>
            <person name="Kaur K."/>
            <person name="Hamwieh A."/>
            <person name="Solovyev V."/>
            <person name="Salamov A."/>
            <person name="Braich B."/>
            <person name="Kosarev P."/>
            <person name="Mahmoud A."/>
            <person name="Hajiyev E."/>
            <person name="Babayeva S."/>
            <person name="Izzatullayeva V."/>
            <person name="Mammadov A."/>
            <person name="Mammadov A."/>
            <person name="Sharifova S."/>
            <person name="Ojaghi J."/>
            <person name="Eynullazada K."/>
            <person name="Bayramov B."/>
            <person name="Abdulazimova A."/>
            <person name="Shahmuradov I."/>
        </authorList>
    </citation>
    <scope>NUCLEOTIDE SEQUENCE [LARGE SCALE GENOMIC DNA]</scope>
    <source>
        <strain evidence="3">cv. AG2017</strain>
        <tissue evidence="2">Leaf</tissue>
    </source>
</reference>
<feature type="compositionally biased region" description="Basic and acidic residues" evidence="1">
    <location>
        <begin position="13"/>
        <end position="25"/>
    </location>
</feature>
<keyword evidence="3" id="KW-1185">Reference proteome</keyword>